<dbReference type="Gene3D" id="1.20.1080.10">
    <property type="entry name" value="Glycerol uptake facilitator protein"/>
    <property type="match status" value="1"/>
</dbReference>
<keyword evidence="6 11" id="KW-0472">Membrane</keyword>
<keyword evidence="5 11" id="KW-1133">Transmembrane helix</keyword>
<evidence type="ECO:0000313" key="13">
    <source>
        <dbReference type="Proteomes" id="UP001158576"/>
    </source>
</evidence>
<evidence type="ECO:0000313" key="12">
    <source>
        <dbReference type="EMBL" id="CAG5091306.1"/>
    </source>
</evidence>
<gene>
    <name evidence="12" type="ORF">OKIOD_LOCUS4519</name>
</gene>
<feature type="transmembrane region" description="Helical" evidence="11">
    <location>
        <begin position="214"/>
        <end position="232"/>
    </location>
</feature>
<dbReference type="PANTHER" id="PTHR43829">
    <property type="entry name" value="AQUAPORIN OR AQUAGLYCEROPORIN RELATED"/>
    <property type="match status" value="1"/>
</dbReference>
<evidence type="ECO:0000256" key="8">
    <source>
        <dbReference type="ARBA" id="ARBA00034651"/>
    </source>
</evidence>
<dbReference type="InterPro" id="IPR022357">
    <property type="entry name" value="MIP_CS"/>
</dbReference>
<evidence type="ECO:0000256" key="6">
    <source>
        <dbReference type="ARBA" id="ARBA00023136"/>
    </source>
</evidence>
<comment type="catalytic activity">
    <reaction evidence="8">
        <text>H2O(in) = H2O(out)</text>
        <dbReference type="Rhea" id="RHEA:29667"/>
        <dbReference type="ChEBI" id="CHEBI:15377"/>
    </reaction>
</comment>
<organism evidence="12 13">
    <name type="scientific">Oikopleura dioica</name>
    <name type="common">Tunicate</name>
    <dbReference type="NCBI Taxonomy" id="34765"/>
    <lineage>
        <taxon>Eukaryota</taxon>
        <taxon>Metazoa</taxon>
        <taxon>Chordata</taxon>
        <taxon>Tunicata</taxon>
        <taxon>Appendicularia</taxon>
        <taxon>Copelata</taxon>
        <taxon>Oikopleuridae</taxon>
        <taxon>Oikopleura</taxon>
    </lineage>
</organism>
<evidence type="ECO:0000256" key="2">
    <source>
        <dbReference type="ARBA" id="ARBA00006175"/>
    </source>
</evidence>
<keyword evidence="4 10" id="KW-0812">Transmembrane</keyword>
<evidence type="ECO:0000256" key="9">
    <source>
        <dbReference type="ARBA" id="ARBA00049405"/>
    </source>
</evidence>
<protein>
    <submittedName>
        <fullName evidence="12">Oidioi.mRNA.OKI2018_I69.PAR.g12961.t1.cds</fullName>
    </submittedName>
</protein>
<dbReference type="InterPro" id="IPR000425">
    <property type="entry name" value="MIP"/>
</dbReference>
<evidence type="ECO:0000256" key="10">
    <source>
        <dbReference type="RuleBase" id="RU000477"/>
    </source>
</evidence>
<reference evidence="12 13" key="1">
    <citation type="submission" date="2021-04" db="EMBL/GenBank/DDBJ databases">
        <authorList>
            <person name="Bliznina A."/>
        </authorList>
    </citation>
    <scope>NUCLEOTIDE SEQUENCE [LARGE SCALE GENOMIC DNA]</scope>
</reference>
<dbReference type="Proteomes" id="UP001158576">
    <property type="component" value="Chromosome PAR"/>
</dbReference>
<proteinExistence type="inferred from homology"/>
<feature type="transmembrane region" description="Helical" evidence="11">
    <location>
        <begin position="299"/>
        <end position="324"/>
    </location>
</feature>
<keyword evidence="13" id="KW-1185">Reference proteome</keyword>
<dbReference type="PANTHER" id="PTHR43829:SF9">
    <property type="entry name" value="AQUAPORIN-9"/>
    <property type="match status" value="1"/>
</dbReference>
<evidence type="ECO:0000256" key="11">
    <source>
        <dbReference type="SAM" id="Phobius"/>
    </source>
</evidence>
<evidence type="ECO:0000256" key="4">
    <source>
        <dbReference type="ARBA" id="ARBA00022692"/>
    </source>
</evidence>
<dbReference type="SUPFAM" id="SSF81338">
    <property type="entry name" value="Aquaporin-like"/>
    <property type="match status" value="1"/>
</dbReference>
<comment type="subcellular location">
    <subcellularLocation>
        <location evidence="1">Membrane</location>
        <topology evidence="1">Multi-pass membrane protein</topology>
    </subcellularLocation>
</comment>
<comment type="similarity">
    <text evidence="2 10">Belongs to the MIP/aquaporin (TC 1.A.8) family.</text>
</comment>
<evidence type="ECO:0000256" key="3">
    <source>
        <dbReference type="ARBA" id="ARBA00022448"/>
    </source>
</evidence>
<feature type="transmembrane region" description="Helical" evidence="11">
    <location>
        <begin position="244"/>
        <end position="262"/>
    </location>
</feature>
<evidence type="ECO:0000256" key="7">
    <source>
        <dbReference type="ARBA" id="ARBA00033993"/>
    </source>
</evidence>
<dbReference type="PRINTS" id="PR00783">
    <property type="entry name" value="MINTRINSICP"/>
</dbReference>
<comment type="catalytic activity">
    <reaction evidence="9">
        <text>glycerol(in) = glycerol(out)</text>
        <dbReference type="Rhea" id="RHEA:29675"/>
        <dbReference type="ChEBI" id="CHEBI:17754"/>
    </reaction>
</comment>
<feature type="transmembrane region" description="Helical" evidence="11">
    <location>
        <begin position="131"/>
        <end position="160"/>
    </location>
</feature>
<keyword evidence="3 10" id="KW-0813">Transport</keyword>
<dbReference type="PROSITE" id="PS00221">
    <property type="entry name" value="MIP"/>
    <property type="match status" value="1"/>
</dbReference>
<dbReference type="InterPro" id="IPR023271">
    <property type="entry name" value="Aquaporin-like"/>
</dbReference>
<accession>A0ABN7S2I2</accession>
<evidence type="ECO:0000256" key="1">
    <source>
        <dbReference type="ARBA" id="ARBA00004141"/>
    </source>
</evidence>
<dbReference type="InterPro" id="IPR050363">
    <property type="entry name" value="MIP/Aquaporin"/>
</dbReference>
<dbReference type="Pfam" id="PF00230">
    <property type="entry name" value="MIP"/>
    <property type="match status" value="1"/>
</dbReference>
<dbReference type="EMBL" id="OU015568">
    <property type="protein sequence ID" value="CAG5091306.1"/>
    <property type="molecule type" value="Genomic_DNA"/>
</dbReference>
<feature type="transmembrane region" description="Helical" evidence="11">
    <location>
        <begin position="55"/>
        <end position="76"/>
    </location>
</feature>
<evidence type="ECO:0000256" key="5">
    <source>
        <dbReference type="ARBA" id="ARBA00022989"/>
    </source>
</evidence>
<name>A0ABN7S2I2_OIKDI</name>
<feature type="transmembrane region" description="Helical" evidence="11">
    <location>
        <begin position="88"/>
        <end position="110"/>
    </location>
</feature>
<sequence length="349" mass="37334">MTERPRLSSIDFLISKRRSSSLPSPISPSKSLEKMSLESIVSRNLKIRSTRVRQFLAEFHGSFILAYIGIGAAHLTSPLLGFGGASSVHGALCGGLGVALGIFFSAGASGGHLNPTVTMAHAILGKMGNGFLQNFVGTVVYLVAQFLGMFVAAALSYWVYSVNEKDAYEHFNGDALNDKYGNAIDRFSQKNYEFSCLYSTCPKHDVPNSHLTMLVDQIIGSSILATTVLAVTDKRHNNGGPQGMAPLIIGLSATAVGLSYGANSGGAINAARDFAPRCFATILYGKTAFSGLDDTNSSFFFWVPLLGSFIGGCVAGILYLFYILAHWPESDGVRNASAKRKVEHETSIH</sequence>
<comment type="catalytic activity">
    <reaction evidence="7">
        <text>urea(in) = urea(out)</text>
        <dbReference type="Rhea" id="RHEA:32799"/>
        <dbReference type="ChEBI" id="CHEBI:16199"/>
    </reaction>
</comment>